<dbReference type="InterPro" id="IPR010987">
    <property type="entry name" value="Glutathione-S-Trfase_C-like"/>
</dbReference>
<dbReference type="PANTHER" id="PTHR44051">
    <property type="entry name" value="GLUTATHIONE S-TRANSFERASE-RELATED"/>
    <property type="match status" value="1"/>
</dbReference>
<dbReference type="Pfam" id="PF14497">
    <property type="entry name" value="GST_C_3"/>
    <property type="match status" value="1"/>
</dbReference>
<dbReference type="EMBL" id="JBFXLU010000332">
    <property type="protein sequence ID" value="KAL2829385.1"/>
    <property type="molecule type" value="Genomic_DNA"/>
</dbReference>
<gene>
    <name evidence="6" type="ORF">BJY01DRAFT_261265</name>
</gene>
<evidence type="ECO:0008006" key="8">
    <source>
        <dbReference type="Google" id="ProtNLM"/>
    </source>
</evidence>
<keyword evidence="3" id="KW-1133">Transmembrane helix</keyword>
<dbReference type="PROSITE" id="PS50404">
    <property type="entry name" value="GST_NTER"/>
    <property type="match status" value="1"/>
</dbReference>
<dbReference type="InterPro" id="IPR004046">
    <property type="entry name" value="GST_C"/>
</dbReference>
<dbReference type="PROSITE" id="PS50405">
    <property type="entry name" value="GST_CTER"/>
    <property type="match status" value="1"/>
</dbReference>
<organism evidence="6 7">
    <name type="scientific">Aspergillus pseudoustus</name>
    <dbReference type="NCBI Taxonomy" id="1810923"/>
    <lineage>
        <taxon>Eukaryota</taxon>
        <taxon>Fungi</taxon>
        <taxon>Dikarya</taxon>
        <taxon>Ascomycota</taxon>
        <taxon>Pezizomycotina</taxon>
        <taxon>Eurotiomycetes</taxon>
        <taxon>Eurotiomycetidae</taxon>
        <taxon>Eurotiales</taxon>
        <taxon>Aspergillaceae</taxon>
        <taxon>Aspergillus</taxon>
        <taxon>Aspergillus subgen. Nidulantes</taxon>
    </lineage>
</organism>
<dbReference type="SUPFAM" id="SSF47616">
    <property type="entry name" value="GST C-terminal domain-like"/>
    <property type="match status" value="1"/>
</dbReference>
<evidence type="ECO:0000313" key="7">
    <source>
        <dbReference type="Proteomes" id="UP001610446"/>
    </source>
</evidence>
<protein>
    <recommendedName>
        <fullName evidence="8">Glutathione S-transferase</fullName>
    </recommendedName>
</protein>
<keyword evidence="7" id="KW-1185">Reference proteome</keyword>
<feature type="region of interest" description="Disordered" evidence="2">
    <location>
        <begin position="96"/>
        <end position="125"/>
    </location>
</feature>
<dbReference type="InterPro" id="IPR036282">
    <property type="entry name" value="Glutathione-S-Trfase_C_sf"/>
</dbReference>
<dbReference type="Pfam" id="PF13409">
    <property type="entry name" value="GST_N_2"/>
    <property type="match status" value="1"/>
</dbReference>
<dbReference type="Gene3D" id="1.20.1050.10">
    <property type="match status" value="1"/>
</dbReference>
<evidence type="ECO:0000313" key="6">
    <source>
        <dbReference type="EMBL" id="KAL2829385.1"/>
    </source>
</evidence>
<feature type="domain" description="GST C-terminal" evidence="5">
    <location>
        <begin position="140"/>
        <end position="268"/>
    </location>
</feature>
<feature type="domain" description="GST N-terminal" evidence="4">
    <location>
        <begin position="5"/>
        <end position="93"/>
    </location>
</feature>
<dbReference type="InterPro" id="IPR036249">
    <property type="entry name" value="Thioredoxin-like_sf"/>
</dbReference>
<keyword evidence="3" id="KW-0812">Transmembrane</keyword>
<keyword evidence="3" id="KW-0472">Membrane</keyword>
<evidence type="ECO:0000259" key="5">
    <source>
        <dbReference type="PROSITE" id="PS50405"/>
    </source>
</evidence>
<dbReference type="Gene3D" id="3.40.30.10">
    <property type="entry name" value="Glutaredoxin"/>
    <property type="match status" value="1"/>
</dbReference>
<dbReference type="CDD" id="cd03046">
    <property type="entry name" value="GST_N_GTT1_like"/>
    <property type="match status" value="1"/>
</dbReference>
<sequence>MSDQLPKITLHWLDKSRSHRILFLLEELQLPYELKIYKRNPITNLAGSALKLIHPLGKFPVIEVRHEDQEETIVIAESAVIVEYLVENFGRHLLPDKDDDGRDDGRHNGDGDLGERGPNEEGRTATPRDISWLRYKYFLHYAEGSVMNVLLIAVMVTFLRTTPLFLLVRPLARAIAWQLEKQYVKNTLVTHIEFLEDELSKQGNKGDFFVGDKLTGADIMMSFPVEVLKARGDLDSGRYPFLVRYLERLKSRETWKRADAKIFEVTGVERRMDIR</sequence>
<evidence type="ECO:0000256" key="2">
    <source>
        <dbReference type="SAM" id="MobiDB-lite"/>
    </source>
</evidence>
<dbReference type="Proteomes" id="UP001610446">
    <property type="component" value="Unassembled WGS sequence"/>
</dbReference>
<dbReference type="SUPFAM" id="SSF52833">
    <property type="entry name" value="Thioredoxin-like"/>
    <property type="match status" value="1"/>
</dbReference>
<comment type="caution">
    <text evidence="6">The sequence shown here is derived from an EMBL/GenBank/DDBJ whole genome shotgun (WGS) entry which is preliminary data.</text>
</comment>
<dbReference type="CDD" id="cd03189">
    <property type="entry name" value="GST_C_GTT1_like"/>
    <property type="match status" value="1"/>
</dbReference>
<evidence type="ECO:0000259" key="4">
    <source>
        <dbReference type="PROSITE" id="PS50404"/>
    </source>
</evidence>
<name>A0ABR4INP7_9EURO</name>
<feature type="compositionally biased region" description="Basic and acidic residues" evidence="2">
    <location>
        <begin position="96"/>
        <end position="123"/>
    </location>
</feature>
<comment type="similarity">
    <text evidence="1">Belongs to the GST superfamily.</text>
</comment>
<dbReference type="InterPro" id="IPR004045">
    <property type="entry name" value="Glutathione_S-Trfase_N"/>
</dbReference>
<feature type="transmembrane region" description="Helical" evidence="3">
    <location>
        <begin position="138"/>
        <end position="159"/>
    </location>
</feature>
<proteinExistence type="inferred from homology"/>
<evidence type="ECO:0000256" key="3">
    <source>
        <dbReference type="SAM" id="Phobius"/>
    </source>
</evidence>
<dbReference type="PANTHER" id="PTHR44051:SF9">
    <property type="entry name" value="GLUTATHIONE S-TRANSFERASE 1"/>
    <property type="match status" value="1"/>
</dbReference>
<evidence type="ECO:0000256" key="1">
    <source>
        <dbReference type="ARBA" id="ARBA00007409"/>
    </source>
</evidence>
<accession>A0ABR4INP7</accession>
<reference evidence="6 7" key="1">
    <citation type="submission" date="2024-07" db="EMBL/GenBank/DDBJ databases">
        <title>Section-level genome sequencing and comparative genomics of Aspergillus sections Usti and Cavernicolus.</title>
        <authorList>
            <consortium name="Lawrence Berkeley National Laboratory"/>
            <person name="Nybo J.L."/>
            <person name="Vesth T.C."/>
            <person name="Theobald S."/>
            <person name="Frisvad J.C."/>
            <person name="Larsen T.O."/>
            <person name="Kjaerboelling I."/>
            <person name="Rothschild-Mancinelli K."/>
            <person name="Lyhne E.K."/>
            <person name="Kogle M.E."/>
            <person name="Barry K."/>
            <person name="Clum A."/>
            <person name="Na H."/>
            <person name="Ledsgaard L."/>
            <person name="Lin J."/>
            <person name="Lipzen A."/>
            <person name="Kuo A."/>
            <person name="Riley R."/>
            <person name="Mondo S."/>
            <person name="Labutti K."/>
            <person name="Haridas S."/>
            <person name="Pangalinan J."/>
            <person name="Salamov A.A."/>
            <person name="Simmons B.A."/>
            <person name="Magnuson J.K."/>
            <person name="Chen J."/>
            <person name="Drula E."/>
            <person name="Henrissat B."/>
            <person name="Wiebenga A."/>
            <person name="Lubbers R.J."/>
            <person name="Gomes A.C."/>
            <person name="Makela M.R."/>
            <person name="Stajich J."/>
            <person name="Grigoriev I.V."/>
            <person name="Mortensen U.H."/>
            <person name="De Vries R.P."/>
            <person name="Baker S.E."/>
            <person name="Andersen M.R."/>
        </authorList>
    </citation>
    <scope>NUCLEOTIDE SEQUENCE [LARGE SCALE GENOMIC DNA]</scope>
    <source>
        <strain evidence="6 7">CBS 123904</strain>
    </source>
</reference>